<sequence>MQSYSSSSTSLHEQAADKKSKRKLLNRLTLRPKTAPTSNRSSAFGASQSVTSLALSADGDMPSSRRALDMFSSSRTVDAYATMPSTPKSPKFSRSKSSHDVRSAPSTRSTSASVAAMGSTVAPPVPAVPKTYLISDEVFVIAAPPAKLSEKHASVRMSKSYSSPSSQSMALSSSTQSSGSWVENLGTPAPEEVPDFEEALLSLTPEESEDAGRSSLDAIDDQIVLNLCLNLYEEVTPVESVPSSESGDLTPKMERFHSRAGSETATPPVPSIPAKHARRHTRTASAPLSLGPLPPQPSQPPTQAVLRKTDDLKKRYSKQSPTAFSVPRFAEVSRSTPGTPKLDSISDLKHLELDLSLDSRMAKRNHQRSLSRAASATKLETSYFDLPPQALEEEEYMVSRWSEDSDGDDARRIFSLLGSVKLPSVFSHSNSDVRSGGSKTPEMIAARHSSSSSTSSSVSDLSELTPTVSKEEVFDFSRQSLDYRTVYALAQAYAKTSTPSQKRQPLTRSASHRGPEVKRNFSKALRTQDPLDRSYHLRK</sequence>
<dbReference type="AlphaFoldDB" id="V5ETQ5"/>
<feature type="compositionally biased region" description="Polar residues" evidence="1">
    <location>
        <begin position="494"/>
        <end position="509"/>
    </location>
</feature>
<evidence type="ECO:0000313" key="3">
    <source>
        <dbReference type="Proteomes" id="UP000019377"/>
    </source>
</evidence>
<dbReference type="RefSeq" id="XP_016291447.1">
    <property type="nucleotide sequence ID" value="XM_016437900.1"/>
</dbReference>
<dbReference type="EMBL" id="KI545873">
    <property type="protein sequence ID" value="EST06458.1"/>
    <property type="molecule type" value="Genomic_DNA"/>
</dbReference>
<feature type="compositionally biased region" description="Low complexity" evidence="1">
    <location>
        <begin position="159"/>
        <end position="180"/>
    </location>
</feature>
<dbReference type="GeneID" id="27420578"/>
<feature type="region of interest" description="Disordered" evidence="1">
    <location>
        <begin position="1"/>
        <end position="121"/>
    </location>
</feature>
<dbReference type="eggNOG" id="ENOG502R2HD">
    <property type="taxonomic scope" value="Eukaryota"/>
</dbReference>
<keyword evidence="3" id="KW-1185">Reference proteome</keyword>
<feature type="compositionally biased region" description="Polar residues" evidence="1">
    <location>
        <begin position="35"/>
        <end position="54"/>
    </location>
</feature>
<dbReference type="OMA" id="DRSYHLR"/>
<dbReference type="HOGENOM" id="CLU_451365_0_0_1"/>
<feature type="region of interest" description="Disordered" evidence="1">
    <location>
        <begin position="159"/>
        <end position="191"/>
    </location>
</feature>
<feature type="compositionally biased region" description="Low complexity" evidence="1">
    <location>
        <begin position="103"/>
        <end position="116"/>
    </location>
</feature>
<protein>
    <submittedName>
        <fullName evidence="2">Uncharacterized protein</fullName>
    </submittedName>
</protein>
<dbReference type="OrthoDB" id="2553048at2759"/>
<feature type="region of interest" description="Disordered" evidence="1">
    <location>
        <begin position="256"/>
        <end position="305"/>
    </location>
</feature>
<proteinExistence type="predicted"/>
<name>V5ETQ5_KALBG</name>
<evidence type="ECO:0000256" key="1">
    <source>
        <dbReference type="SAM" id="MobiDB-lite"/>
    </source>
</evidence>
<feature type="region of interest" description="Disordered" evidence="1">
    <location>
        <begin position="428"/>
        <end position="460"/>
    </location>
</feature>
<organism evidence="2 3">
    <name type="scientific">Kalmanozyma brasiliensis (strain GHG001)</name>
    <name type="common">Yeast</name>
    <name type="synonym">Pseudozyma brasiliensis</name>
    <dbReference type="NCBI Taxonomy" id="1365824"/>
    <lineage>
        <taxon>Eukaryota</taxon>
        <taxon>Fungi</taxon>
        <taxon>Dikarya</taxon>
        <taxon>Basidiomycota</taxon>
        <taxon>Ustilaginomycotina</taxon>
        <taxon>Ustilaginomycetes</taxon>
        <taxon>Ustilaginales</taxon>
        <taxon>Ustilaginaceae</taxon>
        <taxon>Kalmanozyma</taxon>
    </lineage>
</organism>
<feature type="compositionally biased region" description="Basic and acidic residues" evidence="1">
    <location>
        <begin position="529"/>
        <end position="539"/>
    </location>
</feature>
<dbReference type="Proteomes" id="UP000019377">
    <property type="component" value="Unassembled WGS sequence"/>
</dbReference>
<feature type="compositionally biased region" description="Low complexity" evidence="1">
    <location>
        <begin position="449"/>
        <end position="460"/>
    </location>
</feature>
<feature type="compositionally biased region" description="Polar residues" evidence="1">
    <location>
        <begin position="1"/>
        <end position="12"/>
    </location>
</feature>
<accession>V5ETQ5</accession>
<feature type="region of interest" description="Disordered" evidence="1">
    <location>
        <begin position="494"/>
        <end position="539"/>
    </location>
</feature>
<evidence type="ECO:0000313" key="2">
    <source>
        <dbReference type="EMBL" id="EST06458.1"/>
    </source>
</evidence>
<gene>
    <name evidence="2" type="ORF">PSEUBRA_SCAF3g03963</name>
</gene>
<reference evidence="3" key="1">
    <citation type="journal article" date="2013" name="Genome Announc.">
        <title>Draft genome sequence of Pseudozyma brasiliensis sp. nov. strain GHG001, a high producer of endo-1,4-xylanase isolated from an insect pest of sugarcane.</title>
        <authorList>
            <person name="Oliveira J.V.D.C."/>
            <person name="dos Santos R.A.C."/>
            <person name="Borges T.A."/>
            <person name="Riano-Pachon D.M."/>
            <person name="Goldman G.H."/>
        </authorList>
    </citation>
    <scope>NUCLEOTIDE SEQUENCE [LARGE SCALE GENOMIC DNA]</scope>
    <source>
        <strain evidence="3">GHG001</strain>
    </source>
</reference>